<dbReference type="RefSeq" id="XP_031865305.1">
    <property type="nucleotide sequence ID" value="XM_032018468.1"/>
</dbReference>
<feature type="compositionally biased region" description="Low complexity" evidence="1">
    <location>
        <begin position="38"/>
        <end position="51"/>
    </location>
</feature>
<evidence type="ECO:0000313" key="3">
    <source>
        <dbReference type="Proteomes" id="UP000254866"/>
    </source>
</evidence>
<dbReference type="Proteomes" id="UP000254866">
    <property type="component" value="Unassembled WGS sequence"/>
</dbReference>
<keyword evidence="3" id="KW-1185">Reference proteome</keyword>
<accession>A0A370TAU0</accession>
<feature type="region of interest" description="Disordered" evidence="1">
    <location>
        <begin position="1"/>
        <end position="76"/>
    </location>
</feature>
<dbReference type="AlphaFoldDB" id="A0A370TAU0"/>
<comment type="caution">
    <text evidence="2">The sequence shown here is derived from an EMBL/GenBank/DDBJ whole genome shotgun (WGS) entry which is preliminary data.</text>
</comment>
<sequence>MSWQTRPPQNNSHTKKRRADKPLDTPRPKRAFLGFNLPSFPSIFSSQPSPSDVVAEAEIQEESEASDPPAPPPLTREERQRKIAAYVDAQFDAEAERVADATLKDPNRKLNWQPDIKPTDEEWKTKRVYFHEALTKASIKDVLQKDFEEAQELLLQPSRRAGSTQKIQTEHTEIYKEALGPQGAFHGTKNNLATKLTMLHFGLPVEPMGAQNMLNAGLDLDADDPEEEPEGRPRVQRIFYAAKPLQFLDDYHERSHGFPMLRRPKAKENPMTQQLPSFPLGTASGSGDIPKTRPIYPGATTVGMRGGAGPVQNIYLYGPNKGRVTCASTIDSHEPHEFVCRALGLLNLDPSSEWEFEVDQYDDQDSLKTEKYKPLVQSFMINKFTNQDQWTKHLRRLVCEPNGDWAMVVDHPRPLGVVAPKTFEPPEHDFIPPPSPTTQGQVPDLSRRLSSVGRKTSLPAARGWPPLSRSIGNPPSGAGSTKATWSPHVSSLGFGQAAQPRINEEKLLAARAASAKIPKFDPWMAEQSRLDRLKRESWYKDHSVVEPGQKPEPPLFSASRELAFTVGDAMPTIYSQRLTPTDLGQLLEENQSLRNKVLDRMDNCPMCDVTFPNYETNQITAHFKMHADQIASAGVCPECESEQWTFMNTEQRRDHLASHRDQNESDMISNFWNKFDCPVCDMPLGRHPNTQHPQDILDHVAGHTPGAIQFCDRCGIDIKQFTPIEHLHHKNICIDGPKKDLGDPDPLFCDACGKDRTDEQEEGLMEHRRYCHRGPGKFCNLCGLNLSSASGFLAVHHKNRCRPPRGFRKKFCRRCGANLPALDENGRLAHREACHFIEPRPGAQDGRTTGLRGEIPIPAAATDIDADVKRQSKHVMDRATELDQRETRIKAREAAINKSQQQAFGSGREFSVAQLESQNTLQDPLDTPVHPLQHEETFPWASDSQQESADEGASDFDVFGKFTGGMNESITSKAPAEAGISDNNARSTGNEQSLERKRKRTSKGKTFDPLYRYEEDSDEDDEADLEHVEPEYVEDLLSQEKKKKKKRVVGVQKDPPYRYSPEDEVDEEIERGAMQISQEVADEEKAQKQTKKKSPAIKPTPTAGGRALRGRTSSSTPAPSPPTKTVAGKGRKMNPDKP</sequence>
<feature type="region of interest" description="Disordered" evidence="1">
    <location>
        <begin position="267"/>
        <end position="289"/>
    </location>
</feature>
<dbReference type="EMBL" id="NPIC01000013">
    <property type="protein sequence ID" value="RDL31056.1"/>
    <property type="molecule type" value="Genomic_DNA"/>
</dbReference>
<feature type="compositionally biased region" description="Basic and acidic residues" evidence="1">
    <location>
        <begin position="866"/>
        <end position="886"/>
    </location>
</feature>
<gene>
    <name evidence="2" type="ORF">BP5553_09845</name>
</gene>
<evidence type="ECO:0000256" key="1">
    <source>
        <dbReference type="SAM" id="MobiDB-lite"/>
    </source>
</evidence>
<proteinExistence type="predicted"/>
<evidence type="ECO:0000313" key="2">
    <source>
        <dbReference type="EMBL" id="RDL31056.1"/>
    </source>
</evidence>
<feature type="compositionally biased region" description="Polar residues" evidence="1">
    <location>
        <begin position="470"/>
        <end position="487"/>
    </location>
</feature>
<organism evidence="2 3">
    <name type="scientific">Venustampulla echinocandica</name>
    <dbReference type="NCBI Taxonomy" id="2656787"/>
    <lineage>
        <taxon>Eukaryota</taxon>
        <taxon>Fungi</taxon>
        <taxon>Dikarya</taxon>
        <taxon>Ascomycota</taxon>
        <taxon>Pezizomycotina</taxon>
        <taxon>Leotiomycetes</taxon>
        <taxon>Helotiales</taxon>
        <taxon>Pleuroascaceae</taxon>
        <taxon>Venustampulla</taxon>
    </lineage>
</organism>
<dbReference type="STRING" id="2656787.A0A370TAU0"/>
<protein>
    <submittedName>
        <fullName evidence="2">Uncharacterized protein</fullName>
    </submittedName>
</protein>
<name>A0A370TAU0_9HELO</name>
<dbReference type="GeneID" id="43602694"/>
<dbReference type="OrthoDB" id="4850289at2759"/>
<reference evidence="2 3" key="1">
    <citation type="journal article" date="2018" name="IMA Fungus">
        <title>IMA Genome-F 9: Draft genome sequence of Annulohypoxylon stygium, Aspergillus mulundensis, Berkeleyomyces basicola (syn. Thielaviopsis basicola), Ceratocystis smalleyi, two Cercospora beticola strains, Coleophoma cylindrospora, Fusarium fracticaudum, Phialophora cf. hyalina, and Morchella septimelata.</title>
        <authorList>
            <person name="Wingfield B.D."/>
            <person name="Bills G.F."/>
            <person name="Dong Y."/>
            <person name="Huang W."/>
            <person name="Nel W.J."/>
            <person name="Swalarsk-Parry B.S."/>
            <person name="Vaghefi N."/>
            <person name="Wilken P.M."/>
            <person name="An Z."/>
            <person name="de Beer Z.W."/>
            <person name="De Vos L."/>
            <person name="Chen L."/>
            <person name="Duong T.A."/>
            <person name="Gao Y."/>
            <person name="Hammerbacher A."/>
            <person name="Kikkert J.R."/>
            <person name="Li Y."/>
            <person name="Li H."/>
            <person name="Li K."/>
            <person name="Li Q."/>
            <person name="Liu X."/>
            <person name="Ma X."/>
            <person name="Naidoo K."/>
            <person name="Pethybridge S.J."/>
            <person name="Sun J."/>
            <person name="Steenkamp E.T."/>
            <person name="van der Nest M.A."/>
            <person name="van Wyk S."/>
            <person name="Wingfield M.J."/>
            <person name="Xiong C."/>
            <person name="Yue Q."/>
            <person name="Zhang X."/>
        </authorList>
    </citation>
    <scope>NUCLEOTIDE SEQUENCE [LARGE SCALE GENOMIC DNA]</scope>
    <source>
        <strain evidence="2 3">BP 5553</strain>
    </source>
</reference>
<feature type="region of interest" description="Disordered" evidence="1">
    <location>
        <begin position="862"/>
        <end position="886"/>
    </location>
</feature>
<feature type="region of interest" description="Disordered" evidence="1">
    <location>
        <begin position="456"/>
        <end position="487"/>
    </location>
</feature>
<feature type="compositionally biased region" description="Polar residues" evidence="1">
    <location>
        <begin position="1"/>
        <end position="12"/>
    </location>
</feature>
<feature type="region of interest" description="Disordered" evidence="1">
    <location>
        <begin position="939"/>
        <end position="1138"/>
    </location>
</feature>
<feature type="compositionally biased region" description="Polar residues" evidence="1">
    <location>
        <begin position="981"/>
        <end position="992"/>
    </location>
</feature>
<feature type="compositionally biased region" description="Acidic residues" evidence="1">
    <location>
        <begin position="1015"/>
        <end position="1024"/>
    </location>
</feature>